<protein>
    <submittedName>
        <fullName evidence="3">Predicted protein</fullName>
    </submittedName>
</protein>
<reference evidence="3 4" key="1">
    <citation type="journal article" date="2010" name="Cell">
        <title>The genome of Naegleria gruberi illuminates early eukaryotic versatility.</title>
        <authorList>
            <person name="Fritz-Laylin L.K."/>
            <person name="Prochnik S.E."/>
            <person name="Ginger M.L."/>
            <person name="Dacks J.B."/>
            <person name="Carpenter M.L."/>
            <person name="Field M.C."/>
            <person name="Kuo A."/>
            <person name="Paredez A."/>
            <person name="Chapman J."/>
            <person name="Pham J."/>
            <person name="Shu S."/>
            <person name="Neupane R."/>
            <person name="Cipriano M."/>
            <person name="Mancuso J."/>
            <person name="Tu H."/>
            <person name="Salamov A."/>
            <person name="Lindquist E."/>
            <person name="Shapiro H."/>
            <person name="Lucas S."/>
            <person name="Grigoriev I.V."/>
            <person name="Cande W.Z."/>
            <person name="Fulton C."/>
            <person name="Rokhsar D.S."/>
            <person name="Dawson S.C."/>
        </authorList>
    </citation>
    <scope>NUCLEOTIDE SEQUENCE [LARGE SCALE GENOMIC DNA]</scope>
    <source>
        <strain evidence="3 4">NEG-M</strain>
    </source>
</reference>
<feature type="transmembrane region" description="Helical" evidence="1">
    <location>
        <begin position="92"/>
        <end position="110"/>
    </location>
</feature>
<keyword evidence="1" id="KW-0472">Membrane</keyword>
<sequence length="215" mass="24850">MGKASLSGIVLALCCTGVVLLMNYNPQTNDIRSAYDYITSSSNLMAIIFFYFFFYNIYLEIGHEMPILPVFFYLCFFIVNCLIDFMGDFSNWTFFVDFGDIILCYIIHYFSKGKTSTTRSAPQPFAVHLFNQIRSHFHTYEEQFDDFKENYPHVFISVIGIVMSIYFFFLKTDYSTGDYGAIFNSNLSQIGSYVNILSGTILGAVHYVMSFFKFN</sequence>
<dbReference type="RefSeq" id="XP_002680304.1">
    <property type="nucleotide sequence ID" value="XM_002680258.1"/>
</dbReference>
<dbReference type="AlphaFoldDB" id="D2V6E8"/>
<proteinExistence type="predicted"/>
<evidence type="ECO:0000256" key="2">
    <source>
        <dbReference type="SAM" id="SignalP"/>
    </source>
</evidence>
<keyword evidence="1" id="KW-1133">Transmembrane helix</keyword>
<dbReference type="KEGG" id="ngr:NAEGRDRAFT_64410"/>
<keyword evidence="1" id="KW-0812">Transmembrane</keyword>
<dbReference type="EMBL" id="GG738854">
    <property type="protein sequence ID" value="EFC47560.1"/>
    <property type="molecule type" value="Genomic_DNA"/>
</dbReference>
<feature type="transmembrane region" description="Helical" evidence="1">
    <location>
        <begin position="67"/>
        <end position="86"/>
    </location>
</feature>
<keyword evidence="4" id="KW-1185">Reference proteome</keyword>
<dbReference type="Proteomes" id="UP000006671">
    <property type="component" value="Unassembled WGS sequence"/>
</dbReference>
<evidence type="ECO:0000313" key="3">
    <source>
        <dbReference type="EMBL" id="EFC47560.1"/>
    </source>
</evidence>
<feature type="transmembrane region" description="Helical" evidence="1">
    <location>
        <begin position="37"/>
        <end position="55"/>
    </location>
</feature>
<evidence type="ECO:0000256" key="1">
    <source>
        <dbReference type="SAM" id="Phobius"/>
    </source>
</evidence>
<name>D2V6E8_NAEGR</name>
<keyword evidence="2" id="KW-0732">Signal</keyword>
<accession>D2V6E8</accession>
<dbReference type="InParanoid" id="D2V6E8"/>
<evidence type="ECO:0000313" key="4">
    <source>
        <dbReference type="Proteomes" id="UP000006671"/>
    </source>
</evidence>
<dbReference type="GeneID" id="8861750"/>
<organism evidence="4">
    <name type="scientific">Naegleria gruberi</name>
    <name type="common">Amoeba</name>
    <dbReference type="NCBI Taxonomy" id="5762"/>
    <lineage>
        <taxon>Eukaryota</taxon>
        <taxon>Discoba</taxon>
        <taxon>Heterolobosea</taxon>
        <taxon>Tetramitia</taxon>
        <taxon>Eutetramitia</taxon>
        <taxon>Vahlkampfiidae</taxon>
        <taxon>Naegleria</taxon>
    </lineage>
</organism>
<feature type="transmembrane region" description="Helical" evidence="1">
    <location>
        <begin position="151"/>
        <end position="170"/>
    </location>
</feature>
<dbReference type="VEuPathDB" id="AmoebaDB:NAEGRDRAFT_64410"/>
<feature type="transmembrane region" description="Helical" evidence="1">
    <location>
        <begin position="190"/>
        <end position="212"/>
    </location>
</feature>
<gene>
    <name evidence="3" type="ORF">NAEGRDRAFT_64410</name>
</gene>
<feature type="chain" id="PRO_5003037293" evidence="2">
    <location>
        <begin position="22"/>
        <end position="215"/>
    </location>
</feature>
<feature type="signal peptide" evidence="2">
    <location>
        <begin position="1"/>
        <end position="21"/>
    </location>
</feature>